<accession>A0A1B2LYU4</accession>
<dbReference type="KEGG" id="ala:BFG52_06835"/>
<proteinExistence type="predicted"/>
<dbReference type="Proteomes" id="UP000093391">
    <property type="component" value="Chromosome"/>
</dbReference>
<gene>
    <name evidence="1" type="ORF">BFG52_06835</name>
</gene>
<dbReference type="AlphaFoldDB" id="A0A1B2LYU4"/>
<dbReference type="EMBL" id="CP016895">
    <property type="protein sequence ID" value="AOA58096.1"/>
    <property type="molecule type" value="Genomic_DNA"/>
</dbReference>
<reference evidence="1 2" key="1">
    <citation type="submission" date="2016-08" db="EMBL/GenBank/DDBJ databases">
        <authorList>
            <person name="Seilhamer J.J."/>
        </authorList>
    </citation>
    <scope>NUCLEOTIDE SEQUENCE [LARGE SCALE GENOMIC DNA]</scope>
    <source>
        <strain evidence="1 2">BRTC-1</strain>
    </source>
</reference>
<dbReference type="OrthoDB" id="6710883at2"/>
<keyword evidence="2" id="KW-1185">Reference proteome</keyword>
<organism evidence="1 2">
    <name type="scientific">Acinetobacter larvae</name>
    <dbReference type="NCBI Taxonomy" id="1789224"/>
    <lineage>
        <taxon>Bacteria</taxon>
        <taxon>Pseudomonadati</taxon>
        <taxon>Pseudomonadota</taxon>
        <taxon>Gammaproteobacteria</taxon>
        <taxon>Moraxellales</taxon>
        <taxon>Moraxellaceae</taxon>
        <taxon>Acinetobacter</taxon>
    </lineage>
</organism>
<evidence type="ECO:0000313" key="1">
    <source>
        <dbReference type="EMBL" id="AOA58096.1"/>
    </source>
</evidence>
<dbReference type="RefSeq" id="WP_067553883.1">
    <property type="nucleotide sequence ID" value="NZ_CP016895.1"/>
</dbReference>
<evidence type="ECO:0000313" key="2">
    <source>
        <dbReference type="Proteomes" id="UP000093391"/>
    </source>
</evidence>
<dbReference type="STRING" id="1789224.BFG52_06835"/>
<name>A0A1B2LYU4_9GAMM</name>
<protein>
    <submittedName>
        <fullName evidence="1">Uncharacterized protein</fullName>
    </submittedName>
</protein>
<sequence>MGQTIDLNKSKVDKLIEAFKAQGKTPEKLEFGYRTYARLAEDDDFFKHISKSADDKHHLYRGIRIKLITEKYHFKVK</sequence>